<feature type="transmembrane region" description="Helical" evidence="1">
    <location>
        <begin position="59"/>
        <end position="77"/>
    </location>
</feature>
<gene>
    <name evidence="2" type="ORF">IE331_12245</name>
</gene>
<dbReference type="EMBL" id="JACYXZ010000003">
    <property type="protein sequence ID" value="MBD8870398.1"/>
    <property type="molecule type" value="Genomic_DNA"/>
</dbReference>
<reference evidence="2" key="1">
    <citation type="submission" date="2020-09" db="EMBL/GenBank/DDBJ databases">
        <title>Nocardioides sp. strain MJB4 16S ribosomal RNA gene Genome sequencing and assembly.</title>
        <authorList>
            <person name="Kim I."/>
        </authorList>
    </citation>
    <scope>NUCLEOTIDE SEQUENCE</scope>
    <source>
        <strain evidence="2">MJB4</strain>
    </source>
</reference>
<comment type="caution">
    <text evidence="2">The sequence shown here is derived from an EMBL/GenBank/DDBJ whole genome shotgun (WGS) entry which is preliminary data.</text>
</comment>
<sequence>MAALAVVALALVVMHGLGTHGTESGPAHPVAHPVAHVAADHEPAPAGTTSTAVPASPDGTAWVAMCLAVLLLLAGGVRPRGARPLSLLGARVRPALPVGLPLDRPWVVPRLHLRLSVQRC</sequence>
<dbReference type="Proteomes" id="UP000616839">
    <property type="component" value="Unassembled WGS sequence"/>
</dbReference>
<keyword evidence="1" id="KW-1133">Transmembrane helix</keyword>
<keyword evidence="1" id="KW-0472">Membrane</keyword>
<accession>A0A927K7F9</accession>
<evidence type="ECO:0000313" key="2">
    <source>
        <dbReference type="EMBL" id="MBD8870398.1"/>
    </source>
</evidence>
<proteinExistence type="predicted"/>
<name>A0A927K7F9_9ACTN</name>
<dbReference type="AlphaFoldDB" id="A0A927K7F9"/>
<organism evidence="2 3">
    <name type="scientific">Nocardioides donggukensis</name>
    <dbReference type="NCBI Taxonomy" id="2774019"/>
    <lineage>
        <taxon>Bacteria</taxon>
        <taxon>Bacillati</taxon>
        <taxon>Actinomycetota</taxon>
        <taxon>Actinomycetes</taxon>
        <taxon>Propionibacteriales</taxon>
        <taxon>Nocardioidaceae</taxon>
        <taxon>Nocardioides</taxon>
    </lineage>
</organism>
<evidence type="ECO:0000256" key="1">
    <source>
        <dbReference type="SAM" id="Phobius"/>
    </source>
</evidence>
<protein>
    <submittedName>
        <fullName evidence="2">Uncharacterized protein</fullName>
    </submittedName>
</protein>
<evidence type="ECO:0000313" key="3">
    <source>
        <dbReference type="Proteomes" id="UP000616839"/>
    </source>
</evidence>
<keyword evidence="1" id="KW-0812">Transmembrane</keyword>
<keyword evidence="3" id="KW-1185">Reference proteome</keyword>
<dbReference type="RefSeq" id="WP_192143703.1">
    <property type="nucleotide sequence ID" value="NZ_JACYXZ010000003.1"/>
</dbReference>